<dbReference type="GO" id="GO:0005634">
    <property type="term" value="C:nucleus"/>
    <property type="evidence" value="ECO:0000318"/>
    <property type="project" value="GO_Central"/>
</dbReference>
<evidence type="ECO:0000313" key="5">
    <source>
        <dbReference type="Proteomes" id="UP000189703"/>
    </source>
</evidence>
<dbReference type="SUPFAM" id="SSF54695">
    <property type="entry name" value="POZ domain"/>
    <property type="match status" value="1"/>
</dbReference>
<dbReference type="InterPro" id="IPR036296">
    <property type="entry name" value="SKP1-like_dim_sf"/>
</dbReference>
<dbReference type="GO" id="GO:0005737">
    <property type="term" value="C:cytoplasm"/>
    <property type="evidence" value="ECO:0000318"/>
    <property type="project" value="GO_Central"/>
</dbReference>
<name>A0A1U7ZCQ7_NELNU</name>
<dbReference type="InterPro" id="IPR016073">
    <property type="entry name" value="Skp1_comp_POZ"/>
</dbReference>
<dbReference type="InterPro" id="IPR016897">
    <property type="entry name" value="SKP1"/>
</dbReference>
<reference evidence="6" key="1">
    <citation type="submission" date="2025-08" db="UniProtKB">
        <authorList>
            <consortium name="RefSeq"/>
        </authorList>
    </citation>
    <scope>IDENTIFICATION</scope>
</reference>
<comment type="pathway">
    <text evidence="1">Protein modification; protein ubiquitination.</text>
</comment>
<proteinExistence type="inferred from homology"/>
<dbReference type="Proteomes" id="UP000189703">
    <property type="component" value="Unplaced"/>
</dbReference>
<dbReference type="GO" id="GO:0016567">
    <property type="term" value="P:protein ubiquitination"/>
    <property type="evidence" value="ECO:0007669"/>
    <property type="project" value="UniProtKB-UniPathway"/>
</dbReference>
<dbReference type="eggNOG" id="KOG1724">
    <property type="taxonomic scope" value="Eukaryota"/>
</dbReference>
<dbReference type="Gene3D" id="3.30.710.10">
    <property type="entry name" value="Potassium Channel Kv1.1, Chain A"/>
    <property type="match status" value="1"/>
</dbReference>
<feature type="domain" description="SKP1 component POZ" evidence="4">
    <location>
        <begin position="8"/>
        <end position="46"/>
    </location>
</feature>
<dbReference type="Pfam" id="PF03931">
    <property type="entry name" value="Skp1_POZ"/>
    <property type="match status" value="1"/>
</dbReference>
<dbReference type="GO" id="GO:0031146">
    <property type="term" value="P:SCF-dependent proteasomal ubiquitin-dependent protein catabolic process"/>
    <property type="evidence" value="ECO:0000318"/>
    <property type="project" value="GO_Central"/>
</dbReference>
<comment type="similarity">
    <text evidence="2">Belongs to the SKP1 family.</text>
</comment>
<keyword evidence="3" id="KW-0833">Ubl conjugation pathway</keyword>
<dbReference type="GO" id="GO:0009867">
    <property type="term" value="P:jasmonic acid mediated signaling pathway"/>
    <property type="evidence" value="ECO:0007669"/>
    <property type="project" value="UniProtKB-ARBA"/>
</dbReference>
<dbReference type="PANTHER" id="PTHR11165">
    <property type="entry name" value="SKP1"/>
    <property type="match status" value="1"/>
</dbReference>
<keyword evidence="5" id="KW-1185">Reference proteome</keyword>
<evidence type="ECO:0000256" key="3">
    <source>
        <dbReference type="ARBA" id="ARBA00022786"/>
    </source>
</evidence>
<evidence type="ECO:0000313" key="6">
    <source>
        <dbReference type="RefSeq" id="XP_010245109.1"/>
    </source>
</evidence>
<dbReference type="AlphaFoldDB" id="A0A1U7ZCQ7"/>
<dbReference type="OrthoDB" id="1903179at2759"/>
<gene>
    <name evidence="6" type="primary">LOC104588745</name>
</gene>
<evidence type="ECO:0000256" key="2">
    <source>
        <dbReference type="ARBA" id="ARBA00009993"/>
    </source>
</evidence>
<evidence type="ECO:0000256" key="1">
    <source>
        <dbReference type="ARBA" id="ARBA00004906"/>
    </source>
</evidence>
<accession>A0A1U7ZCQ7</accession>
<dbReference type="InterPro" id="IPR001232">
    <property type="entry name" value="SKP1-like"/>
</dbReference>
<dbReference type="RefSeq" id="XP_010245109.1">
    <property type="nucleotide sequence ID" value="XM_010246807.1"/>
</dbReference>
<dbReference type="GO" id="GO:0097602">
    <property type="term" value="F:cullin family protein binding"/>
    <property type="evidence" value="ECO:0000318"/>
    <property type="project" value="GO_Central"/>
</dbReference>
<dbReference type="SMART" id="SM00512">
    <property type="entry name" value="Skp1"/>
    <property type="match status" value="1"/>
</dbReference>
<evidence type="ECO:0000259" key="4">
    <source>
        <dbReference type="Pfam" id="PF03931"/>
    </source>
</evidence>
<organism evidence="5 6">
    <name type="scientific">Nelumbo nucifera</name>
    <name type="common">Sacred lotus</name>
    <dbReference type="NCBI Taxonomy" id="4432"/>
    <lineage>
        <taxon>Eukaryota</taxon>
        <taxon>Viridiplantae</taxon>
        <taxon>Streptophyta</taxon>
        <taxon>Embryophyta</taxon>
        <taxon>Tracheophyta</taxon>
        <taxon>Spermatophyta</taxon>
        <taxon>Magnoliopsida</taxon>
        <taxon>Proteales</taxon>
        <taxon>Nelumbonaceae</taxon>
        <taxon>Nelumbo</taxon>
    </lineage>
</organism>
<dbReference type="SUPFAM" id="SSF81382">
    <property type="entry name" value="Skp1 dimerisation domain-like"/>
    <property type="match status" value="1"/>
</dbReference>
<sequence>MVTNQQDSSEMFNQMVEDGFGVDVIPLLNVSSNILPKVIDYCRKHVEFDSKEKMDDPNEAHEEIRNWDSEYINVGVDELYHLIMAANYLHIKGLLNLTCQNVARIP</sequence>
<dbReference type="KEGG" id="nnu:104588745"/>
<protein>
    <submittedName>
        <fullName evidence="6">SKP1-like protein 1B</fullName>
    </submittedName>
</protein>
<dbReference type="STRING" id="4432.A0A1U7ZCQ7"/>
<dbReference type="InterPro" id="IPR011333">
    <property type="entry name" value="SKP1/BTB/POZ_sf"/>
</dbReference>
<dbReference type="InParanoid" id="A0A1U7ZCQ7"/>
<dbReference type="GeneID" id="104588745"/>
<dbReference type="UniPathway" id="UPA00143"/>